<dbReference type="InterPro" id="IPR006680">
    <property type="entry name" value="Amidohydro-rel"/>
</dbReference>
<proteinExistence type="predicted"/>
<organism evidence="3 4">
    <name type="scientific">Pacificitalea manganoxidans</name>
    <dbReference type="NCBI Taxonomy" id="1411902"/>
    <lineage>
        <taxon>Bacteria</taxon>
        <taxon>Pseudomonadati</taxon>
        <taxon>Pseudomonadota</taxon>
        <taxon>Alphaproteobacteria</taxon>
        <taxon>Rhodobacterales</taxon>
        <taxon>Paracoccaceae</taxon>
        <taxon>Pacificitalea</taxon>
    </lineage>
</organism>
<evidence type="ECO:0000313" key="4">
    <source>
        <dbReference type="Proteomes" id="UP000219050"/>
    </source>
</evidence>
<name>A0A291M3S7_9RHOB</name>
<accession>A0A291M3S7</accession>
<keyword evidence="1" id="KW-0456">Lyase</keyword>
<dbReference type="KEGG" id="cmag:CBW24_15900"/>
<dbReference type="PANTHER" id="PTHR21240:SF28">
    <property type="entry name" value="ISO-OROTATE DECARBOXYLASE (EUROFUNG)"/>
    <property type="match status" value="1"/>
</dbReference>
<dbReference type="GO" id="GO:0016831">
    <property type="term" value="F:carboxy-lyase activity"/>
    <property type="evidence" value="ECO:0007669"/>
    <property type="project" value="InterPro"/>
</dbReference>
<dbReference type="GO" id="GO:0016787">
    <property type="term" value="F:hydrolase activity"/>
    <property type="evidence" value="ECO:0007669"/>
    <property type="project" value="InterPro"/>
</dbReference>
<dbReference type="PANTHER" id="PTHR21240">
    <property type="entry name" value="2-AMINO-3-CARBOXYLMUCONATE-6-SEMIALDEHYDE DECARBOXYLASE"/>
    <property type="match status" value="1"/>
</dbReference>
<reference evidence="3 4" key="1">
    <citation type="submission" date="2017-05" db="EMBL/GenBank/DDBJ databases">
        <title>Comparative genomic and metabolic analysis of manganese-oxidizing mechanisms in Celeribater manganoxidans DY25T: its adaption to the environment of polymetallic nodule.</title>
        <authorList>
            <person name="Wang X."/>
        </authorList>
    </citation>
    <scope>NUCLEOTIDE SEQUENCE [LARGE SCALE GENOMIC DNA]</scope>
    <source>
        <strain evidence="3 4">DY25</strain>
        <plasmid evidence="4">pdy25-a</plasmid>
    </source>
</reference>
<sequence>MIIDCHGHYTTSPKQLVEWRNAQIDAKGDRSQMTDPDGPSFTDDEIRESLLDKQIKTQLDRGIDLTLFSPRAAAMGQHIGDEAMSMQWSRVCNDLIHRVCEIFPEHFAPVCQLPQSPGCRPENVIPELRRCVEELGFVGCNLNPDPAGGYWTDPPMTDEWWFPLYEVLEEMDLPAMIHVSGSCNPNFQYSGAHYINGDTSVFMQILDSDLFERFPKLKLIIPHGGGAVPFHWGRYRGLAMDRNRKEPAQMMGKNMFFDTCVYHQPGINLMTEVVPVDNVLFASETFGAVRAIDPETGHQFDDTKRYIENSPHLSDADRQKIFAGNAQRVFNRLKIAS</sequence>
<keyword evidence="4" id="KW-1185">Reference proteome</keyword>
<feature type="domain" description="Amidohydrolase-related" evidence="2">
    <location>
        <begin position="3"/>
        <end position="331"/>
    </location>
</feature>
<evidence type="ECO:0000313" key="3">
    <source>
        <dbReference type="EMBL" id="ATI43631.1"/>
    </source>
</evidence>
<dbReference type="Gene3D" id="3.20.20.140">
    <property type="entry name" value="Metal-dependent hydrolases"/>
    <property type="match status" value="1"/>
</dbReference>
<gene>
    <name evidence="3" type="ORF">CBW24_15900</name>
</gene>
<dbReference type="EMBL" id="CP021405">
    <property type="protein sequence ID" value="ATI43631.1"/>
    <property type="molecule type" value="Genomic_DNA"/>
</dbReference>
<protein>
    <submittedName>
        <fullName evidence="3">4-oxalomesaconate hydratase</fullName>
    </submittedName>
</protein>
<dbReference type="AlphaFoldDB" id="A0A291M3S7"/>
<dbReference type="InterPro" id="IPR032465">
    <property type="entry name" value="ACMSD"/>
</dbReference>
<dbReference type="RefSeq" id="WP_097374367.1">
    <property type="nucleotide sequence ID" value="NZ_CP021405.1"/>
</dbReference>
<dbReference type="SUPFAM" id="SSF51556">
    <property type="entry name" value="Metallo-dependent hydrolases"/>
    <property type="match status" value="1"/>
</dbReference>
<evidence type="ECO:0000256" key="1">
    <source>
        <dbReference type="ARBA" id="ARBA00023239"/>
    </source>
</evidence>
<dbReference type="Proteomes" id="UP000219050">
    <property type="component" value="Plasmid pDY25-A"/>
</dbReference>
<dbReference type="InterPro" id="IPR032466">
    <property type="entry name" value="Metal_Hydrolase"/>
</dbReference>
<dbReference type="Pfam" id="PF04909">
    <property type="entry name" value="Amidohydro_2"/>
    <property type="match status" value="1"/>
</dbReference>
<geneLocation type="plasmid" evidence="4">
    <name>pdy25-a</name>
</geneLocation>
<dbReference type="GO" id="GO:0019748">
    <property type="term" value="P:secondary metabolic process"/>
    <property type="evidence" value="ECO:0007669"/>
    <property type="project" value="TreeGrafter"/>
</dbReference>
<keyword evidence="3" id="KW-0614">Plasmid</keyword>
<dbReference type="OrthoDB" id="1407586at2"/>
<dbReference type="GO" id="GO:0005737">
    <property type="term" value="C:cytoplasm"/>
    <property type="evidence" value="ECO:0007669"/>
    <property type="project" value="TreeGrafter"/>
</dbReference>
<evidence type="ECO:0000259" key="2">
    <source>
        <dbReference type="Pfam" id="PF04909"/>
    </source>
</evidence>